<dbReference type="EMBL" id="KV440983">
    <property type="protein sequence ID" value="OAD72633.1"/>
    <property type="molecule type" value="Genomic_DNA"/>
</dbReference>
<dbReference type="GeneID" id="29003746"/>
<sequence>MRKLRISNINNLKYSATHGNKKFAHGATELIRTMEAKARRFSDIFIMDAIRKTNCVKMSLVCVEGVSNLGGERLKSFLVLDAIVLLETKELVPINRPKILDYIAKMKIEIHVWR</sequence>
<organism evidence="1 2">
    <name type="scientific">Phycomyces blakesleeanus (strain ATCC 8743b / DSM 1359 / FGSC 10004 / NBRC 33097 / NRRL 1555)</name>
    <dbReference type="NCBI Taxonomy" id="763407"/>
    <lineage>
        <taxon>Eukaryota</taxon>
        <taxon>Fungi</taxon>
        <taxon>Fungi incertae sedis</taxon>
        <taxon>Mucoromycota</taxon>
        <taxon>Mucoromycotina</taxon>
        <taxon>Mucoromycetes</taxon>
        <taxon>Mucorales</taxon>
        <taxon>Phycomycetaceae</taxon>
        <taxon>Phycomyces</taxon>
    </lineage>
</organism>
<reference evidence="2" key="1">
    <citation type="submission" date="2015-06" db="EMBL/GenBank/DDBJ databases">
        <title>Expansion of signal transduction pathways in fungi by whole-genome duplication.</title>
        <authorList>
            <consortium name="DOE Joint Genome Institute"/>
            <person name="Corrochano L.M."/>
            <person name="Kuo A."/>
            <person name="Marcet-Houben M."/>
            <person name="Polaino S."/>
            <person name="Salamov A."/>
            <person name="Villalobos J.M."/>
            <person name="Alvarez M.I."/>
            <person name="Avalos J."/>
            <person name="Benito E.P."/>
            <person name="Benoit I."/>
            <person name="Burger G."/>
            <person name="Camino L.P."/>
            <person name="Canovas D."/>
            <person name="Cerda-Olmedo E."/>
            <person name="Cheng J.-F."/>
            <person name="Dominguez A."/>
            <person name="Elias M."/>
            <person name="Eslava A.P."/>
            <person name="Glaser F."/>
            <person name="Grimwood J."/>
            <person name="Gutierrez G."/>
            <person name="Heitman J."/>
            <person name="Henrissat B."/>
            <person name="Iturriaga E.A."/>
            <person name="Lang B.F."/>
            <person name="Lavin J.L."/>
            <person name="Lee S."/>
            <person name="Li W."/>
            <person name="Lindquist E."/>
            <person name="Lopez-Garcia S."/>
            <person name="Luque E.M."/>
            <person name="Marcos A.T."/>
            <person name="Martin J."/>
            <person name="McCluskey K."/>
            <person name="Medina H.R."/>
            <person name="Miralles-Duran A."/>
            <person name="Miyazaki A."/>
            <person name="Munoz-Torres E."/>
            <person name="Oguiza J.A."/>
            <person name="Ohm R."/>
            <person name="Olmedo M."/>
            <person name="Orejas M."/>
            <person name="Ortiz-Castellanos L."/>
            <person name="Pisabarro A.G."/>
            <person name="Rodriguez-Romero J."/>
            <person name="Ruiz-Herrera J."/>
            <person name="Ruiz-Vazquez R."/>
            <person name="Sanz C."/>
            <person name="Schackwitz W."/>
            <person name="Schmutz J."/>
            <person name="Shahriari M."/>
            <person name="Shelest E."/>
            <person name="Silva-Franco F."/>
            <person name="Soanes D."/>
            <person name="Syed K."/>
            <person name="Tagua V.G."/>
            <person name="Talbot N.J."/>
            <person name="Thon M."/>
            <person name="De vries R.P."/>
            <person name="Wiebenga A."/>
            <person name="Yadav J.S."/>
            <person name="Braun E.L."/>
            <person name="Baker S."/>
            <person name="Garre V."/>
            <person name="Horwitz B."/>
            <person name="Torres-Martinez S."/>
            <person name="Idnurm A."/>
            <person name="Herrera-Estrella A."/>
            <person name="Gabaldon T."/>
            <person name="Grigoriev I.V."/>
        </authorList>
    </citation>
    <scope>NUCLEOTIDE SEQUENCE [LARGE SCALE GENOMIC DNA]</scope>
    <source>
        <strain evidence="2">NRRL 1555(-)</strain>
    </source>
</reference>
<keyword evidence="2" id="KW-1185">Reference proteome</keyword>
<evidence type="ECO:0000313" key="1">
    <source>
        <dbReference type="EMBL" id="OAD72633.1"/>
    </source>
</evidence>
<dbReference type="RefSeq" id="XP_018290673.1">
    <property type="nucleotide sequence ID" value="XM_018442840.1"/>
</dbReference>
<protein>
    <submittedName>
        <fullName evidence="1">Uncharacterized protein</fullName>
    </submittedName>
</protein>
<proteinExistence type="predicted"/>
<accession>A0A162U657</accession>
<dbReference type="InParanoid" id="A0A162U657"/>
<name>A0A162U657_PHYB8</name>
<evidence type="ECO:0000313" key="2">
    <source>
        <dbReference type="Proteomes" id="UP000077315"/>
    </source>
</evidence>
<dbReference type="Proteomes" id="UP000077315">
    <property type="component" value="Unassembled WGS sequence"/>
</dbReference>
<dbReference type="AlphaFoldDB" id="A0A162U657"/>
<dbReference type="OrthoDB" id="2289420at2759"/>
<gene>
    <name evidence="1" type="ORF">PHYBLDRAFT_73360</name>
</gene>
<dbReference type="VEuPathDB" id="FungiDB:PHYBLDRAFT_73360"/>